<feature type="region of interest" description="Disordered" evidence="2">
    <location>
        <begin position="151"/>
        <end position="178"/>
    </location>
</feature>
<name>A0ABR1S0P2_9PEZI</name>
<sequence>MTLSTSNSGISQALPGITDAKINDLSNLCTKIQELKTKLVELLELVDDRTERLLILRVGIRACHSLKTSKLSQPVDCPPQDADDPLPSVPFHETLESFIYGTQHDPSISDAAFEDWEKRALSHLESIYTKLNHTFLHAKLTKEVSCSSNTEPIAGKVTDSKAQSAKGAYEPRKSAHQRRWEPDALSPIYGVDSWKLYQF</sequence>
<protein>
    <submittedName>
        <fullName evidence="3">Uncharacterized protein</fullName>
    </submittedName>
</protein>
<gene>
    <name evidence="3" type="ORF">PG993_011805</name>
</gene>
<evidence type="ECO:0000256" key="2">
    <source>
        <dbReference type="SAM" id="MobiDB-lite"/>
    </source>
</evidence>
<keyword evidence="4" id="KW-1185">Reference proteome</keyword>
<accession>A0ABR1S0P2</accession>
<feature type="compositionally biased region" description="Basic and acidic residues" evidence="2">
    <location>
        <begin position="169"/>
        <end position="178"/>
    </location>
</feature>
<dbReference type="PANTHER" id="PTHR37015">
    <property type="entry name" value="REVERSE TRANSCRIPTASE DOMAIN-CONTAINING PROTEIN"/>
    <property type="match status" value="1"/>
</dbReference>
<comment type="caution">
    <text evidence="3">The sequence shown here is derived from an EMBL/GenBank/DDBJ whole genome shotgun (WGS) entry which is preliminary data.</text>
</comment>
<evidence type="ECO:0000256" key="1">
    <source>
        <dbReference type="SAM" id="Coils"/>
    </source>
</evidence>
<dbReference type="Proteomes" id="UP001444661">
    <property type="component" value="Unassembled WGS sequence"/>
</dbReference>
<evidence type="ECO:0000313" key="4">
    <source>
        <dbReference type="Proteomes" id="UP001444661"/>
    </source>
</evidence>
<proteinExistence type="predicted"/>
<dbReference type="PANTHER" id="PTHR37015:SF2">
    <property type="entry name" value="REVERSE TRANSCRIPTASE DOMAIN-CONTAINING PROTEIN"/>
    <property type="match status" value="1"/>
</dbReference>
<keyword evidence="1" id="KW-0175">Coiled coil</keyword>
<feature type="coiled-coil region" evidence="1">
    <location>
        <begin position="25"/>
        <end position="52"/>
    </location>
</feature>
<reference evidence="3 4" key="1">
    <citation type="submission" date="2023-01" db="EMBL/GenBank/DDBJ databases">
        <title>Analysis of 21 Apiospora genomes using comparative genomics revels a genus with tremendous synthesis potential of carbohydrate active enzymes and secondary metabolites.</title>
        <authorList>
            <person name="Sorensen T."/>
        </authorList>
    </citation>
    <scope>NUCLEOTIDE SEQUENCE [LARGE SCALE GENOMIC DNA]</scope>
    <source>
        <strain evidence="3 4">CBS 33761</strain>
    </source>
</reference>
<organism evidence="3 4">
    <name type="scientific">Apiospora rasikravindrae</name>
    <dbReference type="NCBI Taxonomy" id="990691"/>
    <lineage>
        <taxon>Eukaryota</taxon>
        <taxon>Fungi</taxon>
        <taxon>Dikarya</taxon>
        <taxon>Ascomycota</taxon>
        <taxon>Pezizomycotina</taxon>
        <taxon>Sordariomycetes</taxon>
        <taxon>Xylariomycetidae</taxon>
        <taxon>Amphisphaeriales</taxon>
        <taxon>Apiosporaceae</taxon>
        <taxon>Apiospora</taxon>
    </lineage>
</organism>
<evidence type="ECO:0000313" key="3">
    <source>
        <dbReference type="EMBL" id="KAK8023739.1"/>
    </source>
</evidence>
<dbReference type="EMBL" id="JAQQWK010000011">
    <property type="protein sequence ID" value="KAK8023739.1"/>
    <property type="molecule type" value="Genomic_DNA"/>
</dbReference>